<accession>X1E6Q4</accession>
<evidence type="ECO:0000313" key="2">
    <source>
        <dbReference type="EMBL" id="GAH16045.1"/>
    </source>
</evidence>
<gene>
    <name evidence="2" type="ORF">S01H4_62082</name>
</gene>
<sequence length="94" mass="10598">MEGKEKRLQPRVEVKWPVTMLTSEGALQGETRDISMQGAYIYCDQPLPLFERFVLSVKAPAASMQVMAQVVWSNNSPARQVDEPPGMGVRFIWS</sequence>
<dbReference type="EMBL" id="BART01036961">
    <property type="protein sequence ID" value="GAH16045.1"/>
    <property type="molecule type" value="Genomic_DNA"/>
</dbReference>
<organism evidence="2">
    <name type="scientific">marine sediment metagenome</name>
    <dbReference type="NCBI Taxonomy" id="412755"/>
    <lineage>
        <taxon>unclassified sequences</taxon>
        <taxon>metagenomes</taxon>
        <taxon>ecological metagenomes</taxon>
    </lineage>
</organism>
<feature type="domain" description="PilZ" evidence="1">
    <location>
        <begin position="5"/>
        <end position="91"/>
    </location>
</feature>
<dbReference type="SUPFAM" id="SSF141371">
    <property type="entry name" value="PilZ domain-like"/>
    <property type="match status" value="1"/>
</dbReference>
<dbReference type="AlphaFoldDB" id="X1E6Q4"/>
<comment type="caution">
    <text evidence="2">The sequence shown here is derived from an EMBL/GenBank/DDBJ whole genome shotgun (WGS) entry which is preliminary data.</text>
</comment>
<proteinExistence type="predicted"/>
<dbReference type="GO" id="GO:0035438">
    <property type="term" value="F:cyclic-di-GMP binding"/>
    <property type="evidence" value="ECO:0007669"/>
    <property type="project" value="InterPro"/>
</dbReference>
<name>X1E6Q4_9ZZZZ</name>
<dbReference type="InterPro" id="IPR009875">
    <property type="entry name" value="PilZ_domain"/>
</dbReference>
<evidence type="ECO:0000259" key="1">
    <source>
        <dbReference type="Pfam" id="PF07238"/>
    </source>
</evidence>
<reference evidence="2" key="1">
    <citation type="journal article" date="2014" name="Front. Microbiol.">
        <title>High frequency of phylogenetically diverse reductive dehalogenase-homologous genes in deep subseafloor sedimentary metagenomes.</title>
        <authorList>
            <person name="Kawai M."/>
            <person name="Futagami T."/>
            <person name="Toyoda A."/>
            <person name="Takaki Y."/>
            <person name="Nishi S."/>
            <person name="Hori S."/>
            <person name="Arai W."/>
            <person name="Tsubouchi T."/>
            <person name="Morono Y."/>
            <person name="Uchiyama I."/>
            <person name="Ito T."/>
            <person name="Fujiyama A."/>
            <person name="Inagaki F."/>
            <person name="Takami H."/>
        </authorList>
    </citation>
    <scope>NUCLEOTIDE SEQUENCE</scope>
    <source>
        <strain evidence="2">Expedition CK06-06</strain>
    </source>
</reference>
<protein>
    <recommendedName>
        <fullName evidence="1">PilZ domain-containing protein</fullName>
    </recommendedName>
</protein>
<dbReference type="Pfam" id="PF07238">
    <property type="entry name" value="PilZ"/>
    <property type="match status" value="1"/>
</dbReference>
<dbReference type="Gene3D" id="2.40.10.220">
    <property type="entry name" value="predicted glycosyltransferase like domains"/>
    <property type="match status" value="1"/>
</dbReference>